<evidence type="ECO:0000256" key="1">
    <source>
        <dbReference type="ARBA" id="ARBA00022729"/>
    </source>
</evidence>
<dbReference type="CDD" id="cd01344">
    <property type="entry name" value="PL2_Passenger_AT"/>
    <property type="match status" value="1"/>
</dbReference>
<keyword evidence="1" id="KW-0732">Signal</keyword>
<dbReference type="PANTHER" id="PTHR35037:SF3">
    <property type="entry name" value="C-TERMINAL REGION OF AIDA-LIKE PROTEIN"/>
    <property type="match status" value="1"/>
</dbReference>
<dbReference type="InterPro" id="IPR013425">
    <property type="entry name" value="Autotrns_rpt"/>
</dbReference>
<dbReference type="InterPro" id="IPR006315">
    <property type="entry name" value="OM_autotransptr_brl_dom"/>
</dbReference>
<dbReference type="PANTHER" id="PTHR35037">
    <property type="entry name" value="C-TERMINAL REGION OF AIDA-LIKE PROTEIN"/>
    <property type="match status" value="1"/>
</dbReference>
<proteinExistence type="predicted"/>
<reference evidence="3 4" key="1">
    <citation type="submission" date="2024-10" db="EMBL/GenBank/DDBJ databases">
        <title>The Natural Products Discovery Center: Release of the First 8490 Sequenced Strains for Exploring Actinobacteria Biosynthetic Diversity.</title>
        <authorList>
            <person name="Kalkreuter E."/>
            <person name="Kautsar S.A."/>
            <person name="Yang D."/>
            <person name="Bader C.D."/>
            <person name="Teijaro C.N."/>
            <person name="Fluegel L."/>
            <person name="Davis C.M."/>
            <person name="Simpson J.R."/>
            <person name="Lauterbach L."/>
            <person name="Steele A.D."/>
            <person name="Gui C."/>
            <person name="Meng S."/>
            <person name="Li G."/>
            <person name="Viehrig K."/>
            <person name="Ye F."/>
            <person name="Su P."/>
            <person name="Kiefer A.F."/>
            <person name="Nichols A."/>
            <person name="Cepeda A.J."/>
            <person name="Yan W."/>
            <person name="Fan B."/>
            <person name="Jiang Y."/>
            <person name="Adhikari A."/>
            <person name="Zheng C.-J."/>
            <person name="Schuster L."/>
            <person name="Cowan T.M."/>
            <person name="Smanski M.J."/>
            <person name="Chevrette M.G."/>
            <person name="De Carvalho L.P.S."/>
            <person name="Shen B."/>
        </authorList>
    </citation>
    <scope>NUCLEOTIDE SEQUENCE [LARGE SCALE GENOMIC DNA]</scope>
    <source>
        <strain evidence="3 4">NPDC087045</strain>
    </source>
</reference>
<dbReference type="InterPro" id="IPR030895">
    <property type="entry name" value="T5SS_PEPC_rpt"/>
</dbReference>
<accession>A0ABW8ETL9</accession>
<dbReference type="RefSeq" id="WP_402698277.1">
    <property type="nucleotide sequence ID" value="NZ_JBIUZV010000002.1"/>
</dbReference>
<dbReference type="InterPro" id="IPR005546">
    <property type="entry name" value="Autotransporte_beta"/>
</dbReference>
<dbReference type="SUPFAM" id="SSF51126">
    <property type="entry name" value="Pectin lyase-like"/>
    <property type="match status" value="1"/>
</dbReference>
<organism evidence="3 4">
    <name type="scientific">Herbaspirillum chlorophenolicum</name>
    <dbReference type="NCBI Taxonomy" id="211589"/>
    <lineage>
        <taxon>Bacteria</taxon>
        <taxon>Pseudomonadati</taxon>
        <taxon>Pseudomonadota</taxon>
        <taxon>Betaproteobacteria</taxon>
        <taxon>Burkholderiales</taxon>
        <taxon>Oxalobacteraceae</taxon>
        <taxon>Herbaspirillum</taxon>
    </lineage>
</organism>
<dbReference type="Pfam" id="PF03797">
    <property type="entry name" value="Autotransporter"/>
    <property type="match status" value="1"/>
</dbReference>
<dbReference type="NCBIfam" id="TIGR01414">
    <property type="entry name" value="autotrans_barl"/>
    <property type="match status" value="1"/>
</dbReference>
<feature type="domain" description="Autotransporter" evidence="2">
    <location>
        <begin position="644"/>
        <end position="921"/>
    </location>
</feature>
<dbReference type="Gene3D" id="2.40.128.130">
    <property type="entry name" value="Autotransporter beta-domain"/>
    <property type="match status" value="1"/>
</dbReference>
<dbReference type="SUPFAM" id="SSF103515">
    <property type="entry name" value="Autotransporter"/>
    <property type="match status" value="1"/>
</dbReference>
<dbReference type="InterPro" id="IPR012332">
    <property type="entry name" value="Autotransporter_pectin_lyase_C"/>
</dbReference>
<dbReference type="EMBL" id="JBIUZV010000002">
    <property type="protein sequence ID" value="MFJ3044785.1"/>
    <property type="molecule type" value="Genomic_DNA"/>
</dbReference>
<dbReference type="Pfam" id="PF12951">
    <property type="entry name" value="PATR"/>
    <property type="match status" value="1"/>
</dbReference>
<dbReference type="NCBIfam" id="TIGR04393">
    <property type="entry name" value="rpt_T5SS_PEPC"/>
    <property type="match status" value="3"/>
</dbReference>
<dbReference type="InterPro" id="IPR036709">
    <property type="entry name" value="Autotransporte_beta_dom_sf"/>
</dbReference>
<sequence>MAEKFGPVSARGSVWHRRDLHIHTPGTSLNKGYSGNNPWDGFLCKIEESVPSIRAPGITNYRGIEKCVGTIANHIVRFRRFLFLQTAIFGLVCATYDMPTASAQSVSSTGVLSPGPASTPVWVVGGDLTVGDGAGGTLTLTGGATVSNEFGFVGSNGGTGVITVSGGDALGNPSTWISSSPIYVGYSGTGIVLINGGGLVRSDQGLIGYDNGSGPGTGTVTVSGRDASGRASTWAAENNIYVGFSSTGTLNILDGGAVTTSLPGGGNAAGFVGYLSGSTGTVNISSSTGDISTWTIRDNLTIGDAGTGTVNIDKGGLIHVGSDVFVSRAGSSNGTLNLLGDASGRGVLETGSVIKGSGVVAILNLNGGILRATRDEANFLNGFGALTVGAEGAWFDTNTFSINIDTVFTGTSSFNKLGLGVLTLTGNSATFTGNTDVQAGTLQVDGVLGGTANVSSAGRLTGTGQVGTTTNLGMIAPGHADSFGTLTIAGNYIPLGGGLEIKTQLGNDSSPTDRLVVTGTTAGVTPVTIVNVGGLGAQTQEGIRVVQVNGASNGQFNLANGNYVIGGQSALIAGAYGYVLQKDQADGDWYLRSSLLAAGISERGDSPLYQPGVPVYEAYANTLLALSSVPTLRQRVGNRHYDAADRAHDGVWARVEGKTSHLKPSVSTSAIRQDIDSWQAQFGVDRVLSGEKDGARVVGGLTARYGTADTQVASIYGNGNIDTKAYGVGTTLTWYGQQGAYIDAQAQATWFSSDLSSRLAGTLIRGQAGRSYAMSVEGGVALPVSGGFSVIPQAQLSYVSSSFGFKDRFAAQVDSDKGESLQGRLGLAFDYQTNSRDATGQMRRLNLYSLINLKRELLDGTRVTVSGTPFDTRQGRTWAGVGVGGDYAWGERYSIYGEIAADSDLKGSYSASATAGFKMRF</sequence>
<keyword evidence="4" id="KW-1185">Reference proteome</keyword>
<evidence type="ECO:0000313" key="3">
    <source>
        <dbReference type="EMBL" id="MFJ3044785.1"/>
    </source>
</evidence>
<dbReference type="Gene3D" id="2.160.20.20">
    <property type="match status" value="1"/>
</dbReference>
<comment type="caution">
    <text evidence="3">The sequence shown here is derived from an EMBL/GenBank/DDBJ whole genome shotgun (WGS) entry which is preliminary data.</text>
</comment>
<dbReference type="InterPro" id="IPR011050">
    <property type="entry name" value="Pectin_lyase_fold/virulence"/>
</dbReference>
<dbReference type="InterPro" id="IPR043990">
    <property type="entry name" value="AC_1"/>
</dbReference>
<protein>
    <submittedName>
        <fullName evidence="3">Autotransporter outer membrane beta-barrel domain-containing protein</fullName>
    </submittedName>
</protein>
<dbReference type="NCBIfam" id="TIGR02601">
    <property type="entry name" value="autotrns_rpt"/>
    <property type="match status" value="1"/>
</dbReference>
<name>A0ABW8ETL9_9BURK</name>
<evidence type="ECO:0000259" key="2">
    <source>
        <dbReference type="PROSITE" id="PS51208"/>
    </source>
</evidence>
<dbReference type="PROSITE" id="PS51208">
    <property type="entry name" value="AUTOTRANSPORTER"/>
    <property type="match status" value="1"/>
</dbReference>
<dbReference type="Pfam" id="PF18883">
    <property type="entry name" value="AC_1"/>
    <property type="match status" value="1"/>
</dbReference>
<dbReference type="SMART" id="SM00869">
    <property type="entry name" value="Autotransporter"/>
    <property type="match status" value="1"/>
</dbReference>
<gene>
    <name evidence="3" type="ORF">ACIPEN_03035</name>
</gene>
<dbReference type="InterPro" id="IPR051551">
    <property type="entry name" value="Autotransporter_adhesion"/>
</dbReference>
<evidence type="ECO:0000313" key="4">
    <source>
        <dbReference type="Proteomes" id="UP001617427"/>
    </source>
</evidence>
<dbReference type="Proteomes" id="UP001617427">
    <property type="component" value="Unassembled WGS sequence"/>
</dbReference>